<gene>
    <name evidence="2" type="ORF">HUR95_09625</name>
</gene>
<evidence type="ECO:0000313" key="3">
    <source>
        <dbReference type="Proteomes" id="UP000825179"/>
    </source>
</evidence>
<dbReference type="GO" id="GO:0005737">
    <property type="term" value="C:cytoplasm"/>
    <property type="evidence" value="ECO:0007669"/>
    <property type="project" value="TreeGrafter"/>
</dbReference>
<proteinExistence type="predicted"/>
<dbReference type="RefSeq" id="WP_222822518.1">
    <property type="nucleotide sequence ID" value="NZ_CP082237.1"/>
</dbReference>
<dbReference type="Pfam" id="PF00814">
    <property type="entry name" value="TsaD"/>
    <property type="match status" value="1"/>
</dbReference>
<dbReference type="PANTHER" id="PTHR11735:SF14">
    <property type="entry name" value="TRNA N6-ADENOSINE THREONYLCARBAMOYLTRANSFERASE"/>
    <property type="match status" value="1"/>
</dbReference>
<dbReference type="InterPro" id="IPR043129">
    <property type="entry name" value="ATPase_NBD"/>
</dbReference>
<protein>
    <submittedName>
        <fullName evidence="2">O-sialoglycoprotein endopeptidase</fullName>
    </submittedName>
</protein>
<dbReference type="SUPFAM" id="SSF53067">
    <property type="entry name" value="Actin-like ATPase domain"/>
    <property type="match status" value="1"/>
</dbReference>
<evidence type="ECO:0000313" key="2">
    <source>
        <dbReference type="EMBL" id="QZT32654.1"/>
    </source>
</evidence>
<reference evidence="2 3" key="1">
    <citation type="journal article" date="2020" name="Extremophiles">
        <title>Genomic analysis of Caldalkalibacillus thermarum TA2.A1 reveals aerobic alkaliphilic metabolism and evolutionary hallmarks linking alkaliphilic bacteria and plant life.</title>
        <authorList>
            <person name="de Jong S.I."/>
            <person name="van den Broek M.A."/>
            <person name="Merkel A.Y."/>
            <person name="de la Torre Cortes P."/>
            <person name="Kalamorz F."/>
            <person name="Cook G.M."/>
            <person name="van Loosdrecht M.C.M."/>
            <person name="McMillan D.G.G."/>
        </authorList>
    </citation>
    <scope>NUCLEOTIDE SEQUENCE [LARGE SCALE GENOMIC DNA]</scope>
    <source>
        <strain evidence="2 3">TA2.A1</strain>
    </source>
</reference>
<dbReference type="Gene3D" id="3.30.420.40">
    <property type="match status" value="2"/>
</dbReference>
<organism evidence="2 3">
    <name type="scientific">Caldalkalibacillus thermarum (strain TA2.A1)</name>
    <dbReference type="NCBI Taxonomy" id="986075"/>
    <lineage>
        <taxon>Bacteria</taxon>
        <taxon>Bacillati</taxon>
        <taxon>Bacillota</taxon>
        <taxon>Bacilli</taxon>
        <taxon>Bacillales</taxon>
        <taxon>Bacillaceae</taxon>
        <taxon>Caldalkalibacillus</taxon>
    </lineage>
</organism>
<name>A0A8X8I7Z9_CALTT</name>
<dbReference type="Proteomes" id="UP000825179">
    <property type="component" value="Chromosome"/>
</dbReference>
<evidence type="ECO:0000259" key="1">
    <source>
        <dbReference type="Pfam" id="PF00814"/>
    </source>
</evidence>
<dbReference type="PANTHER" id="PTHR11735">
    <property type="entry name" value="TRNA N6-ADENOSINE THREONYLCARBAMOYLTRANSFERASE"/>
    <property type="match status" value="1"/>
</dbReference>
<dbReference type="KEGG" id="cthu:HUR95_09625"/>
<dbReference type="GO" id="GO:0000408">
    <property type="term" value="C:EKC/KEOPS complex"/>
    <property type="evidence" value="ECO:0007669"/>
    <property type="project" value="TreeGrafter"/>
</dbReference>
<accession>A0A8X8I7Z9</accession>
<dbReference type="InterPro" id="IPR000905">
    <property type="entry name" value="Gcp-like_dom"/>
</dbReference>
<dbReference type="AlphaFoldDB" id="A0A8X8I7Z9"/>
<feature type="domain" description="Gcp-like" evidence="1">
    <location>
        <begin position="94"/>
        <end position="312"/>
    </location>
</feature>
<sequence length="326" mass="36136">MKVLGIDTSHYRTSVCLVDDGYKIVAEQNPILPVKEGKLGLQQSQAVFEHLKQWPALLNKLGLSQEDKRQIRAVGVSTAPRPVEDSYMPVFKAGEVLAETIAYFLSVPLFKTTHQEGHIAAGEFSVGTRLPSPFIAVHFSGGTSEILHCERMERGYKIKRAGGTLDLHAGQFVDRVGVKLGLPFPSGPHLEKLASEWERTGANNRDFPVIPSYVKDGAFSFSGPATAALRLIEENRYEPGQIARAVEHTLFKTLEKALRHVITMFDCRHILIVGGVAANSYLRKKLKEKLEHRAVGAQLYFAPPKYSTDNAFGVACLTLQYLHSKR</sequence>
<keyword evidence="3" id="KW-1185">Reference proteome</keyword>
<dbReference type="EMBL" id="CP082237">
    <property type="protein sequence ID" value="QZT32654.1"/>
    <property type="molecule type" value="Genomic_DNA"/>
</dbReference>